<protein>
    <submittedName>
        <fullName evidence="8">Dihydropyrimidinase</fullName>
        <ecNumber evidence="8">3.5.2.2</ecNumber>
    </submittedName>
</protein>
<proteinExistence type="inferred from homology"/>
<dbReference type="InterPro" id="IPR011059">
    <property type="entry name" value="Metal-dep_hydrolase_composite"/>
</dbReference>
<dbReference type="NCBIfam" id="NF009941">
    <property type="entry name" value="PRK13404.1"/>
    <property type="match status" value="1"/>
</dbReference>
<feature type="modified residue" description="N6-carboxylysine" evidence="5">
    <location>
        <position position="153"/>
    </location>
</feature>
<evidence type="ECO:0000313" key="9">
    <source>
        <dbReference type="Proteomes" id="UP000317288"/>
    </source>
</evidence>
<dbReference type="CDD" id="cd01314">
    <property type="entry name" value="D-HYD"/>
    <property type="match status" value="1"/>
</dbReference>
<dbReference type="Gene3D" id="3.20.20.140">
    <property type="entry name" value="Metal-dependent hydrolases"/>
    <property type="match status" value="1"/>
</dbReference>
<dbReference type="GO" id="GO:0046872">
    <property type="term" value="F:metal ion binding"/>
    <property type="evidence" value="ECO:0007669"/>
    <property type="project" value="UniProtKB-KW"/>
</dbReference>
<feature type="domain" description="Amidohydrolase-related" evidence="7">
    <location>
        <begin position="51"/>
        <end position="443"/>
    </location>
</feature>
<dbReference type="SUPFAM" id="SSF51338">
    <property type="entry name" value="Composite domain of metallo-dependent hydrolases"/>
    <property type="match status" value="2"/>
</dbReference>
<comment type="similarity">
    <text evidence="2">Belongs to the metallo-dependent hydrolases superfamily. Hydantoinase/dihydropyrimidinase family.</text>
</comment>
<dbReference type="InterPro" id="IPR050378">
    <property type="entry name" value="Metallo-dep_Hydrolases_sf"/>
</dbReference>
<dbReference type="SUPFAM" id="SSF51556">
    <property type="entry name" value="Metallo-dependent hydrolases"/>
    <property type="match status" value="1"/>
</dbReference>
<dbReference type="EMBL" id="VNFE01000001">
    <property type="protein sequence ID" value="TVU91821.1"/>
    <property type="molecule type" value="Genomic_DNA"/>
</dbReference>
<evidence type="ECO:0000259" key="7">
    <source>
        <dbReference type="Pfam" id="PF01979"/>
    </source>
</evidence>
<dbReference type="RefSeq" id="WP_144809439.1">
    <property type="nucleotide sequence ID" value="NZ_VNFE01000001.1"/>
</dbReference>
<dbReference type="GO" id="GO:0004157">
    <property type="term" value="F:dihydropyrimidinase activity"/>
    <property type="evidence" value="ECO:0007669"/>
    <property type="project" value="UniProtKB-EC"/>
</dbReference>
<reference evidence="8 9" key="1">
    <citation type="submission" date="2019-07" db="EMBL/GenBank/DDBJ databases">
        <title>Diversity of Bacteria from Kongsfjorden, Arctic.</title>
        <authorList>
            <person name="Yu Y."/>
        </authorList>
    </citation>
    <scope>NUCLEOTIDE SEQUENCE [LARGE SCALE GENOMIC DNA]</scope>
    <source>
        <strain evidence="8 9">SM1922</strain>
    </source>
</reference>
<evidence type="ECO:0000256" key="5">
    <source>
        <dbReference type="PIRSR" id="PIRSR611778-50"/>
    </source>
</evidence>
<dbReference type="PANTHER" id="PTHR11647:SF1">
    <property type="entry name" value="COLLAPSIN RESPONSE MEDIATOR PROTEIN"/>
    <property type="match status" value="1"/>
</dbReference>
<dbReference type="InterPro" id="IPR032466">
    <property type="entry name" value="Metal_Hydrolase"/>
</dbReference>
<accession>A0A558JDV8</accession>
<keyword evidence="4 8" id="KW-0378">Hydrolase</keyword>
<keyword evidence="3" id="KW-0479">Metal-binding</keyword>
<organism evidence="8 9">
    <name type="scientific">Vreelandella titanicae</name>
    <dbReference type="NCBI Taxonomy" id="664683"/>
    <lineage>
        <taxon>Bacteria</taxon>
        <taxon>Pseudomonadati</taxon>
        <taxon>Pseudomonadota</taxon>
        <taxon>Gammaproteobacteria</taxon>
        <taxon>Oceanospirillales</taxon>
        <taxon>Halomonadaceae</taxon>
        <taxon>Vreelandella</taxon>
    </lineage>
</organism>
<evidence type="ECO:0000256" key="3">
    <source>
        <dbReference type="ARBA" id="ARBA00022723"/>
    </source>
</evidence>
<comment type="PTM">
    <text evidence="5">Carbamylation allows a single lysine to coordinate two divalent metal cations.</text>
</comment>
<evidence type="ECO:0000313" key="8">
    <source>
        <dbReference type="EMBL" id="TVU91821.1"/>
    </source>
</evidence>
<evidence type="ECO:0000256" key="4">
    <source>
        <dbReference type="ARBA" id="ARBA00022801"/>
    </source>
</evidence>
<dbReference type="GO" id="GO:0005829">
    <property type="term" value="C:cytosol"/>
    <property type="evidence" value="ECO:0007669"/>
    <property type="project" value="TreeGrafter"/>
</dbReference>
<evidence type="ECO:0000256" key="2">
    <source>
        <dbReference type="ARBA" id="ARBA00008829"/>
    </source>
</evidence>
<dbReference type="FunFam" id="3.20.20.140:FF:000174">
    <property type="entry name" value="Dihydropyrimidinase-related protein 2"/>
    <property type="match status" value="1"/>
</dbReference>
<comment type="cofactor">
    <cofactor evidence="1">
        <name>Zn(2+)</name>
        <dbReference type="ChEBI" id="CHEBI:29105"/>
    </cofactor>
</comment>
<dbReference type="Gene3D" id="2.30.40.10">
    <property type="entry name" value="Urease, subunit C, domain 1"/>
    <property type="match status" value="1"/>
</dbReference>
<dbReference type="EC" id="3.5.2.2" evidence="8"/>
<dbReference type="PANTHER" id="PTHR11647">
    <property type="entry name" value="HYDRANTOINASE/DIHYDROPYRIMIDINASE FAMILY MEMBER"/>
    <property type="match status" value="1"/>
</dbReference>
<sequence length="475" mass="51577">MTGFDLIIRNGTVVTASDTMQCDVGIRNGKVVALADRLGAAEREIDAGGLLVMPGGIDSHVHLAQPTSDGTVMADDFESGTRSAACGGNTTVIPFSLQERGKSLLASVEEHHQRAAGKCYIDYALHAIITDPTPQALEEELPQVVQGGVTSVKIFMTYQDMALNDGEIFKVMEATRRENALTMVHAENFDAIQQMTERLEKAGQTGPRGHAESRPIVVEREATHRAISFAELVDVPLFVVHVSGGDVIEQIEWAKRRGLPIYAETCPQYLTLTADDLDNTNMEGSKYVCSPPPRDEANQKACWDALARDVFSTFTSDHCPFIYESDTGKKKAGADTSFKYVPNGIPGVETRLPILFSKGVSEGRISLNQFVALSATNHAKVYGMYPQKGTIAIGSDADIAIWDPHKRVTISQSMLNHNCDYTPYEGMELKGYPVTVISNGEVVAENGRPVGSAGRGKFIPRGKSSLVPTRRPCET</sequence>
<dbReference type="NCBIfam" id="TIGR02033">
    <property type="entry name" value="D-hydantoinase"/>
    <property type="match status" value="1"/>
</dbReference>
<gene>
    <name evidence="8" type="primary">hydA</name>
    <name evidence="8" type="ORF">FQP89_01405</name>
</gene>
<dbReference type="Pfam" id="PF01979">
    <property type="entry name" value="Amidohydro_1"/>
    <property type="match status" value="1"/>
</dbReference>
<dbReference type="InterPro" id="IPR011778">
    <property type="entry name" value="Hydantoinase/dihydroPyrase"/>
</dbReference>
<name>A0A558JDV8_9GAMM</name>
<evidence type="ECO:0000256" key="1">
    <source>
        <dbReference type="ARBA" id="ARBA00001947"/>
    </source>
</evidence>
<evidence type="ECO:0000256" key="6">
    <source>
        <dbReference type="SAM" id="MobiDB-lite"/>
    </source>
</evidence>
<feature type="region of interest" description="Disordered" evidence="6">
    <location>
        <begin position="453"/>
        <end position="475"/>
    </location>
</feature>
<dbReference type="AlphaFoldDB" id="A0A558JDV8"/>
<comment type="caution">
    <text evidence="8">The sequence shown here is derived from an EMBL/GenBank/DDBJ whole genome shotgun (WGS) entry which is preliminary data.</text>
</comment>
<dbReference type="Proteomes" id="UP000317288">
    <property type="component" value="Unassembled WGS sequence"/>
</dbReference>
<dbReference type="InterPro" id="IPR006680">
    <property type="entry name" value="Amidohydro-rel"/>
</dbReference>